<dbReference type="Pfam" id="PF01694">
    <property type="entry name" value="Rhomboid"/>
    <property type="match status" value="1"/>
</dbReference>
<dbReference type="Gene3D" id="1.20.1540.10">
    <property type="entry name" value="Rhomboid-like"/>
    <property type="match status" value="1"/>
</dbReference>
<feature type="region of interest" description="Disordered" evidence="5">
    <location>
        <begin position="245"/>
        <end position="303"/>
    </location>
</feature>
<feature type="domain" description="Peptidase S54 rhomboid" evidence="7">
    <location>
        <begin position="71"/>
        <end position="220"/>
    </location>
</feature>
<dbReference type="InterPro" id="IPR022764">
    <property type="entry name" value="Peptidase_S54_rhomboid_dom"/>
</dbReference>
<feature type="transmembrane region" description="Helical" evidence="6">
    <location>
        <begin position="114"/>
        <end position="135"/>
    </location>
</feature>
<evidence type="ECO:0000256" key="5">
    <source>
        <dbReference type="SAM" id="MobiDB-lite"/>
    </source>
</evidence>
<comment type="subcellular location">
    <subcellularLocation>
        <location evidence="1">Membrane</location>
        <topology evidence="1">Multi-pass membrane protein</topology>
    </subcellularLocation>
</comment>
<keyword evidence="4 6" id="KW-0472">Membrane</keyword>
<keyword evidence="3 6" id="KW-1133">Transmembrane helix</keyword>
<reference evidence="9 10" key="1">
    <citation type="submission" date="2020-08" db="EMBL/GenBank/DDBJ databases">
        <title>Genomic Encyclopedia of Type Strains, Phase IV (KMG-IV): sequencing the most valuable type-strain genomes for metagenomic binning, comparative biology and taxonomic classification.</title>
        <authorList>
            <person name="Goeker M."/>
        </authorList>
    </citation>
    <scope>NUCLEOTIDE SEQUENCE [LARGE SCALE GENOMIC DNA]</scope>
    <source>
        <strain evidence="9 10">DSM 105137</strain>
    </source>
</reference>
<dbReference type="SUPFAM" id="SSF144091">
    <property type="entry name" value="Rhomboid-like"/>
    <property type="match status" value="1"/>
</dbReference>
<dbReference type="RefSeq" id="WP_183496322.1">
    <property type="nucleotide sequence ID" value="NZ_JACIFF010000007.1"/>
</dbReference>
<dbReference type="Proteomes" id="UP000576209">
    <property type="component" value="Unassembled WGS sequence"/>
</dbReference>
<evidence type="ECO:0000256" key="3">
    <source>
        <dbReference type="ARBA" id="ARBA00022989"/>
    </source>
</evidence>
<feature type="transmembrane region" description="Helical" evidence="6">
    <location>
        <begin position="84"/>
        <end position="102"/>
    </location>
</feature>
<accession>A0A840E9Q4</accession>
<feature type="transmembrane region" description="Helical" evidence="6">
    <location>
        <begin position="197"/>
        <end position="219"/>
    </location>
</feature>
<dbReference type="GO" id="GO:0016020">
    <property type="term" value="C:membrane"/>
    <property type="evidence" value="ECO:0007669"/>
    <property type="project" value="UniProtKB-SubCell"/>
</dbReference>
<protein>
    <submittedName>
        <fullName evidence="9">Membrane associated rhomboid family serine protease</fullName>
    </submittedName>
</protein>
<gene>
    <name evidence="9" type="ORF">GGR28_002707</name>
</gene>
<evidence type="ECO:0000313" key="10">
    <source>
        <dbReference type="Proteomes" id="UP000576209"/>
    </source>
</evidence>
<dbReference type="InterPro" id="IPR035952">
    <property type="entry name" value="Rhomboid-like_sf"/>
</dbReference>
<organism evidence="9 10">
    <name type="scientific">Neolewinella aquimaris</name>
    <dbReference type="NCBI Taxonomy" id="1835722"/>
    <lineage>
        <taxon>Bacteria</taxon>
        <taxon>Pseudomonadati</taxon>
        <taxon>Bacteroidota</taxon>
        <taxon>Saprospiria</taxon>
        <taxon>Saprospirales</taxon>
        <taxon>Lewinellaceae</taxon>
        <taxon>Neolewinella</taxon>
    </lineage>
</organism>
<name>A0A840E9Q4_9BACT</name>
<dbReference type="PANTHER" id="PTHR43066">
    <property type="entry name" value="RHOMBOID-RELATED PROTEIN"/>
    <property type="match status" value="1"/>
</dbReference>
<feature type="compositionally biased region" description="Basic and acidic residues" evidence="5">
    <location>
        <begin position="264"/>
        <end position="275"/>
    </location>
</feature>
<feature type="transmembrane region" description="Helical" evidence="6">
    <location>
        <begin position="141"/>
        <end position="163"/>
    </location>
</feature>
<feature type="compositionally biased region" description="Basic and acidic residues" evidence="5">
    <location>
        <begin position="293"/>
        <end position="303"/>
    </location>
</feature>
<evidence type="ECO:0000313" key="9">
    <source>
        <dbReference type="EMBL" id="MBB4080077.1"/>
    </source>
</evidence>
<evidence type="ECO:0000256" key="1">
    <source>
        <dbReference type="ARBA" id="ARBA00004141"/>
    </source>
</evidence>
<comment type="caution">
    <text evidence="9">The sequence shown here is derived from an EMBL/GenBank/DDBJ whole genome shotgun (WGS) entry which is preliminary data.</text>
</comment>
<proteinExistence type="predicted"/>
<dbReference type="GO" id="GO:0006508">
    <property type="term" value="P:proteolysis"/>
    <property type="evidence" value="ECO:0007669"/>
    <property type="project" value="UniProtKB-KW"/>
</dbReference>
<keyword evidence="9" id="KW-0378">Hydrolase</keyword>
<dbReference type="EMBL" id="JACIFF010000007">
    <property type="protein sequence ID" value="MBB4080077.1"/>
    <property type="molecule type" value="Genomic_DNA"/>
</dbReference>
<dbReference type="PANTHER" id="PTHR43066:SF11">
    <property type="entry name" value="PEPTIDASE S54 RHOMBOID DOMAIN-CONTAINING PROTEIN"/>
    <property type="match status" value="1"/>
</dbReference>
<feature type="transmembrane region" description="Helical" evidence="6">
    <location>
        <begin position="170"/>
        <end position="191"/>
    </location>
</feature>
<evidence type="ECO:0000259" key="8">
    <source>
        <dbReference type="Pfam" id="PF20216"/>
    </source>
</evidence>
<keyword evidence="9" id="KW-0645">Protease</keyword>
<evidence type="ECO:0000256" key="6">
    <source>
        <dbReference type="SAM" id="Phobius"/>
    </source>
</evidence>
<dbReference type="AlphaFoldDB" id="A0A840E9Q4"/>
<evidence type="ECO:0000256" key="4">
    <source>
        <dbReference type="ARBA" id="ARBA00023136"/>
    </source>
</evidence>
<dbReference type="Pfam" id="PF20216">
    <property type="entry name" value="DUF6576"/>
    <property type="match status" value="1"/>
</dbReference>
<feature type="domain" description="DUF6576" evidence="8">
    <location>
        <begin position="299"/>
        <end position="333"/>
    </location>
</feature>
<dbReference type="GO" id="GO:0004252">
    <property type="term" value="F:serine-type endopeptidase activity"/>
    <property type="evidence" value="ECO:0007669"/>
    <property type="project" value="InterPro"/>
</dbReference>
<evidence type="ECO:0000256" key="2">
    <source>
        <dbReference type="ARBA" id="ARBA00022692"/>
    </source>
</evidence>
<keyword evidence="2 6" id="KW-0812">Transmembrane</keyword>
<evidence type="ECO:0000259" key="7">
    <source>
        <dbReference type="Pfam" id="PF01694"/>
    </source>
</evidence>
<feature type="transmembrane region" description="Helical" evidence="6">
    <location>
        <begin position="21"/>
        <end position="40"/>
    </location>
</feature>
<dbReference type="InterPro" id="IPR046483">
    <property type="entry name" value="DUF6576"/>
</dbReference>
<keyword evidence="10" id="KW-1185">Reference proteome</keyword>
<sequence>MLQSIWDDIRREFDYGNMISRIIIVNAAIYLFINLAWVFLRVFNGWETPNLYLDIRNFLAISNSGWHLLTHPWSIVTHMFLHEGFWHILWNMLFLFWFGRIFGDLLGDRRVLPLYILGGLAGAVFFYVAANLTGFGGDGGVAHYAFGASAAVMCILVATGVFAPDYSIRLFLLGNVRLKYIVAFVVIMNVISLGSDINTGGAFGHIGGITMGFLFAWYLKRGTDLTQPVQSVISGAGRLWNGLLSPSKDHPKRGPHAAFRGGRSVKETATKERPSFMRRAGGAARPSSSTKDTPLKGEASHQEQLDAILDKIKERGYNSLSKDEKEFLFRASNRN</sequence>